<feature type="non-terminal residue" evidence="1">
    <location>
        <position position="60"/>
    </location>
</feature>
<organism evidence="1 2">
    <name type="scientific">Suillus luteus UH-Slu-Lm8-n1</name>
    <dbReference type="NCBI Taxonomy" id="930992"/>
    <lineage>
        <taxon>Eukaryota</taxon>
        <taxon>Fungi</taxon>
        <taxon>Dikarya</taxon>
        <taxon>Basidiomycota</taxon>
        <taxon>Agaricomycotina</taxon>
        <taxon>Agaricomycetes</taxon>
        <taxon>Agaricomycetidae</taxon>
        <taxon>Boletales</taxon>
        <taxon>Suillineae</taxon>
        <taxon>Suillaceae</taxon>
        <taxon>Suillus</taxon>
    </lineage>
</organism>
<dbReference type="HOGENOM" id="CLU_2948383_0_0_1"/>
<dbReference type="EMBL" id="KN835239">
    <property type="protein sequence ID" value="KIK42420.1"/>
    <property type="molecule type" value="Genomic_DNA"/>
</dbReference>
<dbReference type="AlphaFoldDB" id="A0A0C9ZXD5"/>
<gene>
    <name evidence="1" type="ORF">CY34DRAFT_804926</name>
</gene>
<sequence length="60" mass="7129">MIQQPDIRERLGAYWVSRYLRRVLEALQQRWQPVYGEVSYLVLDRFSSDLSFTLPKPVSA</sequence>
<dbReference type="InParanoid" id="A0A0C9ZXD5"/>
<reference evidence="1 2" key="1">
    <citation type="submission" date="2014-04" db="EMBL/GenBank/DDBJ databases">
        <authorList>
            <consortium name="DOE Joint Genome Institute"/>
            <person name="Kuo A."/>
            <person name="Ruytinx J."/>
            <person name="Rineau F."/>
            <person name="Colpaert J."/>
            <person name="Kohler A."/>
            <person name="Nagy L.G."/>
            <person name="Floudas D."/>
            <person name="Copeland A."/>
            <person name="Barry K.W."/>
            <person name="Cichocki N."/>
            <person name="Veneault-Fourrey C."/>
            <person name="LaButti K."/>
            <person name="Lindquist E.A."/>
            <person name="Lipzen A."/>
            <person name="Lundell T."/>
            <person name="Morin E."/>
            <person name="Murat C."/>
            <person name="Sun H."/>
            <person name="Tunlid A."/>
            <person name="Henrissat B."/>
            <person name="Grigoriev I.V."/>
            <person name="Hibbett D.S."/>
            <person name="Martin F."/>
            <person name="Nordberg H.P."/>
            <person name="Cantor M.N."/>
            <person name="Hua S.X."/>
        </authorList>
    </citation>
    <scope>NUCLEOTIDE SEQUENCE [LARGE SCALE GENOMIC DNA]</scope>
    <source>
        <strain evidence="1 2">UH-Slu-Lm8-n1</strain>
    </source>
</reference>
<name>A0A0C9ZXD5_9AGAM</name>
<keyword evidence="2" id="KW-1185">Reference proteome</keyword>
<evidence type="ECO:0000313" key="2">
    <source>
        <dbReference type="Proteomes" id="UP000054485"/>
    </source>
</evidence>
<accession>A0A0C9ZXD5</accession>
<dbReference type="Proteomes" id="UP000054485">
    <property type="component" value="Unassembled WGS sequence"/>
</dbReference>
<proteinExistence type="predicted"/>
<reference evidence="2" key="2">
    <citation type="submission" date="2015-01" db="EMBL/GenBank/DDBJ databases">
        <title>Evolutionary Origins and Diversification of the Mycorrhizal Mutualists.</title>
        <authorList>
            <consortium name="DOE Joint Genome Institute"/>
            <consortium name="Mycorrhizal Genomics Consortium"/>
            <person name="Kohler A."/>
            <person name="Kuo A."/>
            <person name="Nagy L.G."/>
            <person name="Floudas D."/>
            <person name="Copeland A."/>
            <person name="Barry K.W."/>
            <person name="Cichocki N."/>
            <person name="Veneault-Fourrey C."/>
            <person name="LaButti K."/>
            <person name="Lindquist E.A."/>
            <person name="Lipzen A."/>
            <person name="Lundell T."/>
            <person name="Morin E."/>
            <person name="Murat C."/>
            <person name="Riley R."/>
            <person name="Ohm R."/>
            <person name="Sun H."/>
            <person name="Tunlid A."/>
            <person name="Henrissat B."/>
            <person name="Grigoriev I.V."/>
            <person name="Hibbett D.S."/>
            <person name="Martin F."/>
        </authorList>
    </citation>
    <scope>NUCLEOTIDE SEQUENCE [LARGE SCALE GENOMIC DNA]</scope>
    <source>
        <strain evidence="2">UH-Slu-Lm8-n1</strain>
    </source>
</reference>
<evidence type="ECO:0000313" key="1">
    <source>
        <dbReference type="EMBL" id="KIK42420.1"/>
    </source>
</evidence>
<protein>
    <submittedName>
        <fullName evidence="1">Uncharacterized protein</fullName>
    </submittedName>
</protein>